<evidence type="ECO:0000256" key="2">
    <source>
        <dbReference type="ARBA" id="ARBA00006966"/>
    </source>
</evidence>
<dbReference type="OMA" id="CNDGNMD"/>
<dbReference type="InterPro" id="IPR015424">
    <property type="entry name" value="PyrdxlP-dep_Trfase"/>
</dbReference>
<sequence length="165" mass="17301">MPSSATCSCGNRVRLPKQTYTTDRVGFALSHASARGVRDGARFPAASALQDIVADAVDEADAELGRRCGSPREDAVEHHGPRRRQVYAAGGLGAPVGSVIVGSTAFIEKMGCNDGNMDFQAKILRKTLGGGMRQMGFLCAAAYVVVRDTVEKLADDLPPPPPSAA</sequence>
<dbReference type="GO" id="GO:0006545">
    <property type="term" value="P:glycine biosynthetic process"/>
    <property type="evidence" value="ECO:0007669"/>
    <property type="project" value="TreeGrafter"/>
</dbReference>
<keyword evidence="3" id="KW-0663">Pyridoxal phosphate</keyword>
<dbReference type="HOGENOM" id="CLU_1638031_0_0_1"/>
<dbReference type="GO" id="GO:0006567">
    <property type="term" value="P:L-threonine catabolic process"/>
    <property type="evidence" value="ECO:0007669"/>
    <property type="project" value="TreeGrafter"/>
</dbReference>
<dbReference type="EMBL" id="CM000131">
    <property type="protein sequence ID" value="EAY99575.1"/>
    <property type="molecule type" value="Genomic_DNA"/>
</dbReference>
<dbReference type="PANTHER" id="PTHR48097:SF9">
    <property type="entry name" value="L-THREONINE ALDOLASE"/>
    <property type="match status" value="1"/>
</dbReference>
<evidence type="ECO:0000259" key="4">
    <source>
        <dbReference type="Pfam" id="PF01212"/>
    </source>
</evidence>
<organism evidence="5 6">
    <name type="scientific">Oryza sativa subsp. indica</name>
    <name type="common">Rice</name>
    <dbReference type="NCBI Taxonomy" id="39946"/>
    <lineage>
        <taxon>Eukaryota</taxon>
        <taxon>Viridiplantae</taxon>
        <taxon>Streptophyta</taxon>
        <taxon>Embryophyta</taxon>
        <taxon>Tracheophyta</taxon>
        <taxon>Spermatophyta</taxon>
        <taxon>Magnoliopsida</taxon>
        <taxon>Liliopsida</taxon>
        <taxon>Poales</taxon>
        <taxon>Poaceae</taxon>
        <taxon>BOP clade</taxon>
        <taxon>Oryzoideae</taxon>
        <taxon>Oryzeae</taxon>
        <taxon>Oryzinae</taxon>
        <taxon>Oryza</taxon>
        <taxon>Oryza sativa</taxon>
    </lineage>
</organism>
<protein>
    <recommendedName>
        <fullName evidence="4">Aromatic amino acid beta-eliminating lyase/threonine aldolase domain-containing protein</fullName>
    </recommendedName>
</protein>
<dbReference type="Gene3D" id="3.40.640.10">
    <property type="entry name" value="Type I PLP-dependent aspartate aminotransferase-like (Major domain)"/>
    <property type="match status" value="1"/>
</dbReference>
<accession>A2Y915</accession>
<comment type="similarity">
    <text evidence="2">Belongs to the threonine aldolase family.</text>
</comment>
<dbReference type="PANTHER" id="PTHR48097">
    <property type="entry name" value="L-THREONINE ALDOLASE-RELATED"/>
    <property type="match status" value="1"/>
</dbReference>
<name>A2Y915_ORYSI</name>
<dbReference type="SUPFAM" id="SSF53383">
    <property type="entry name" value="PLP-dependent transferases"/>
    <property type="match status" value="1"/>
</dbReference>
<dbReference type="Proteomes" id="UP000007015">
    <property type="component" value="Chromosome 6"/>
</dbReference>
<dbReference type="InterPro" id="IPR001597">
    <property type="entry name" value="ArAA_b-elim_lyase/Thr_aldolase"/>
</dbReference>
<dbReference type="AlphaFoldDB" id="A2Y915"/>
<gene>
    <name evidence="5" type="ORF">OsI_21550</name>
</gene>
<feature type="domain" description="Aromatic amino acid beta-eliminating lyase/threonine aldolase" evidence="4">
    <location>
        <begin position="91"/>
        <end position="156"/>
    </location>
</feature>
<dbReference type="STRING" id="39946.A2Y915"/>
<proteinExistence type="inferred from homology"/>
<dbReference type="InterPro" id="IPR015421">
    <property type="entry name" value="PyrdxlP-dep_Trfase_major"/>
</dbReference>
<dbReference type="Pfam" id="PF01212">
    <property type="entry name" value="Beta_elim_lyase"/>
    <property type="match status" value="1"/>
</dbReference>
<evidence type="ECO:0000313" key="6">
    <source>
        <dbReference type="Proteomes" id="UP000007015"/>
    </source>
</evidence>
<dbReference type="GO" id="GO:0008732">
    <property type="term" value="F:L-allo-threonine aldolase activity"/>
    <property type="evidence" value="ECO:0007669"/>
    <property type="project" value="TreeGrafter"/>
</dbReference>
<evidence type="ECO:0000256" key="1">
    <source>
        <dbReference type="ARBA" id="ARBA00001933"/>
    </source>
</evidence>
<dbReference type="GO" id="GO:0005829">
    <property type="term" value="C:cytosol"/>
    <property type="evidence" value="ECO:0007669"/>
    <property type="project" value="TreeGrafter"/>
</dbReference>
<keyword evidence="6" id="KW-1185">Reference proteome</keyword>
<evidence type="ECO:0000256" key="3">
    <source>
        <dbReference type="ARBA" id="ARBA00022898"/>
    </source>
</evidence>
<comment type="cofactor">
    <cofactor evidence="1">
        <name>pyridoxal 5'-phosphate</name>
        <dbReference type="ChEBI" id="CHEBI:597326"/>
    </cofactor>
</comment>
<evidence type="ECO:0000313" key="5">
    <source>
        <dbReference type="EMBL" id="EAY99575.1"/>
    </source>
</evidence>
<reference evidence="5 6" key="1">
    <citation type="journal article" date="2005" name="PLoS Biol.">
        <title>The genomes of Oryza sativa: a history of duplications.</title>
        <authorList>
            <person name="Yu J."/>
            <person name="Wang J."/>
            <person name="Lin W."/>
            <person name="Li S."/>
            <person name="Li H."/>
            <person name="Zhou J."/>
            <person name="Ni P."/>
            <person name="Dong W."/>
            <person name="Hu S."/>
            <person name="Zeng C."/>
            <person name="Zhang J."/>
            <person name="Zhang Y."/>
            <person name="Li R."/>
            <person name="Xu Z."/>
            <person name="Li S."/>
            <person name="Li X."/>
            <person name="Zheng H."/>
            <person name="Cong L."/>
            <person name="Lin L."/>
            <person name="Yin J."/>
            <person name="Geng J."/>
            <person name="Li G."/>
            <person name="Shi J."/>
            <person name="Liu J."/>
            <person name="Lv H."/>
            <person name="Li J."/>
            <person name="Wang J."/>
            <person name="Deng Y."/>
            <person name="Ran L."/>
            <person name="Shi X."/>
            <person name="Wang X."/>
            <person name="Wu Q."/>
            <person name="Li C."/>
            <person name="Ren X."/>
            <person name="Wang J."/>
            <person name="Wang X."/>
            <person name="Li D."/>
            <person name="Liu D."/>
            <person name="Zhang X."/>
            <person name="Ji Z."/>
            <person name="Zhao W."/>
            <person name="Sun Y."/>
            <person name="Zhang Z."/>
            <person name="Bao J."/>
            <person name="Han Y."/>
            <person name="Dong L."/>
            <person name="Ji J."/>
            <person name="Chen P."/>
            <person name="Wu S."/>
            <person name="Liu J."/>
            <person name="Xiao Y."/>
            <person name="Bu D."/>
            <person name="Tan J."/>
            <person name="Yang L."/>
            <person name="Ye C."/>
            <person name="Zhang J."/>
            <person name="Xu J."/>
            <person name="Zhou Y."/>
            <person name="Yu Y."/>
            <person name="Zhang B."/>
            <person name="Zhuang S."/>
            <person name="Wei H."/>
            <person name="Liu B."/>
            <person name="Lei M."/>
            <person name="Yu H."/>
            <person name="Li Y."/>
            <person name="Xu H."/>
            <person name="Wei S."/>
            <person name="He X."/>
            <person name="Fang L."/>
            <person name="Zhang Z."/>
            <person name="Zhang Y."/>
            <person name="Huang X."/>
            <person name="Su Z."/>
            <person name="Tong W."/>
            <person name="Li J."/>
            <person name="Tong Z."/>
            <person name="Li S."/>
            <person name="Ye J."/>
            <person name="Wang L."/>
            <person name="Fang L."/>
            <person name="Lei T."/>
            <person name="Chen C."/>
            <person name="Chen H."/>
            <person name="Xu Z."/>
            <person name="Li H."/>
            <person name="Huang H."/>
            <person name="Zhang F."/>
            <person name="Xu H."/>
            <person name="Li N."/>
            <person name="Zhao C."/>
            <person name="Li S."/>
            <person name="Dong L."/>
            <person name="Huang Y."/>
            <person name="Li L."/>
            <person name="Xi Y."/>
            <person name="Qi Q."/>
            <person name="Li W."/>
            <person name="Zhang B."/>
            <person name="Hu W."/>
            <person name="Zhang Y."/>
            <person name="Tian X."/>
            <person name="Jiao Y."/>
            <person name="Liang X."/>
            <person name="Jin J."/>
            <person name="Gao L."/>
            <person name="Zheng W."/>
            <person name="Hao B."/>
            <person name="Liu S."/>
            <person name="Wang W."/>
            <person name="Yuan L."/>
            <person name="Cao M."/>
            <person name="McDermott J."/>
            <person name="Samudrala R."/>
            <person name="Wang J."/>
            <person name="Wong G.K."/>
            <person name="Yang H."/>
        </authorList>
    </citation>
    <scope>NUCLEOTIDE SEQUENCE [LARGE SCALE GENOMIC DNA]</scope>
    <source>
        <strain evidence="6">cv. 93-11</strain>
    </source>
</reference>
<dbReference type="Gramene" id="BGIOSGA022261-TA">
    <property type="protein sequence ID" value="BGIOSGA022261-PA"/>
    <property type="gene ID" value="BGIOSGA022261"/>
</dbReference>